<gene>
    <name evidence="1" type="ORF">DCD74_12390</name>
</gene>
<evidence type="ECO:0000313" key="1">
    <source>
        <dbReference type="EMBL" id="AXA85361.1"/>
    </source>
</evidence>
<keyword evidence="2" id="KW-1185">Reference proteome</keyword>
<sequence length="294" mass="31342">MLLLALPATAGRGPHWKESLGFYKSSQVKQLDTLALGSVSVRVGMQLERLTLLSGEGHTGKKIASGLLAVGMGALGAKGDMASREPLEEHLAAADAQKIADEVVQSVEQHFNVPGVKVVMGNAVTATPAYQSNHDGVTVATKDTLSVKTGRFSPEYFFGIWMQPAGGYAYRGPKGAASKWGMGGMGAMWGDKRFSPNVRAATGAQALATVDVFLVNTRKDFRVQEMKVRVLGPMRNGGTDNILLDYNLEDAEALAVPVSGSHKDNYPLWQALRPQFEAKLDELSAQLAAATAAR</sequence>
<dbReference type="AlphaFoldDB" id="A0A344J8K1"/>
<dbReference type="EMBL" id="CP029556">
    <property type="protein sequence ID" value="AXA85361.1"/>
    <property type="molecule type" value="Genomic_DNA"/>
</dbReference>
<organism evidence="1 2">
    <name type="scientific">Solilutibacter oculi</name>
    <dbReference type="NCBI Taxonomy" id="2698682"/>
    <lineage>
        <taxon>Bacteria</taxon>
        <taxon>Pseudomonadati</taxon>
        <taxon>Pseudomonadota</taxon>
        <taxon>Gammaproteobacteria</taxon>
        <taxon>Lysobacterales</taxon>
        <taxon>Lysobacteraceae</taxon>
        <taxon>Solilutibacter</taxon>
    </lineage>
</organism>
<name>A0A344J8K1_9GAMM</name>
<reference evidence="2" key="1">
    <citation type="submission" date="2018-05" db="EMBL/GenBank/DDBJ databases">
        <title>Luteimonas pekinense sp. nov., isolated from human Meibomian gland secretions, Beijing, China.</title>
        <authorList>
            <person name="Wen T."/>
            <person name="Bai H."/>
            <person name="Lv H."/>
        </authorList>
    </citation>
    <scope>NUCLEOTIDE SEQUENCE [LARGE SCALE GENOMIC DNA]</scope>
    <source>
        <strain evidence="2">83-4</strain>
    </source>
</reference>
<proteinExistence type="predicted"/>
<dbReference type="KEGG" id="lue:DCD74_12390"/>
<protein>
    <submittedName>
        <fullName evidence="1">Uncharacterized protein</fullName>
    </submittedName>
</protein>
<evidence type="ECO:0000313" key="2">
    <source>
        <dbReference type="Proteomes" id="UP000251842"/>
    </source>
</evidence>
<accession>A0A344J8K1</accession>
<dbReference type="Proteomes" id="UP000251842">
    <property type="component" value="Chromosome"/>
</dbReference>